<protein>
    <recommendedName>
        <fullName evidence="5">beta-lactamase</fullName>
        <ecNumber evidence="5">3.5.2.6</ecNumber>
    </recommendedName>
</protein>
<dbReference type="GO" id="GO:0046677">
    <property type="term" value="P:response to antibiotic"/>
    <property type="evidence" value="ECO:0007669"/>
    <property type="project" value="UniProtKB-KW"/>
</dbReference>
<reference evidence="13" key="2">
    <citation type="journal article" date="2023" name="Biology">
        <title>Prokaryotic Life Associated with Coal-Fire Gas Vents Revealed by Metagenomics.</title>
        <authorList>
            <person name="Kadnikov V.V."/>
            <person name="Mardanov A.V."/>
            <person name="Beletsky A.V."/>
            <person name="Karnachuk O.V."/>
            <person name="Ravin N.V."/>
        </authorList>
    </citation>
    <scope>NUCLEOTIDE SEQUENCE</scope>
    <source>
        <strain evidence="13">Bu02</strain>
    </source>
</reference>
<comment type="subcellular location">
    <subcellularLocation>
        <location evidence="2">Membrane</location>
    </subcellularLocation>
</comment>
<dbReference type="PANTHER" id="PTHR30627:SF6">
    <property type="entry name" value="BETA-LACTAMASE YBXI-RELATED"/>
    <property type="match status" value="1"/>
</dbReference>
<dbReference type="InterPro" id="IPR005311">
    <property type="entry name" value="PBP_dimer"/>
</dbReference>
<reference evidence="13" key="1">
    <citation type="submission" date="2020-10" db="EMBL/GenBank/DDBJ databases">
        <authorList>
            <person name="Kadnikov V."/>
            <person name="Beletsky A.V."/>
            <person name="Mardanov A.V."/>
            <person name="Karnachuk O.V."/>
            <person name="Ravin N.V."/>
        </authorList>
    </citation>
    <scope>NUCLEOTIDE SEQUENCE</scope>
    <source>
        <strain evidence="13">Bu02</strain>
    </source>
</reference>
<dbReference type="GO" id="GO:0008658">
    <property type="term" value="F:penicillin binding"/>
    <property type="evidence" value="ECO:0007669"/>
    <property type="project" value="InterPro"/>
</dbReference>
<dbReference type="InterPro" id="IPR001460">
    <property type="entry name" value="PCN-bd_Tpept"/>
</dbReference>
<evidence type="ECO:0000256" key="10">
    <source>
        <dbReference type="SAM" id="Phobius"/>
    </source>
</evidence>
<feature type="domain" description="Penicillin-binding protein dimerisation" evidence="12">
    <location>
        <begin position="63"/>
        <end position="195"/>
    </location>
</feature>
<dbReference type="PANTHER" id="PTHR30627">
    <property type="entry name" value="PEPTIDOGLYCAN D,D-TRANSPEPTIDASE"/>
    <property type="match status" value="1"/>
</dbReference>
<evidence type="ECO:0000256" key="3">
    <source>
        <dbReference type="ARBA" id="ARBA00007171"/>
    </source>
</evidence>
<dbReference type="GO" id="GO:0071555">
    <property type="term" value="P:cell wall organization"/>
    <property type="evidence" value="ECO:0007669"/>
    <property type="project" value="TreeGrafter"/>
</dbReference>
<feature type="domain" description="Penicillin-binding protein transpeptidase" evidence="11">
    <location>
        <begin position="252"/>
        <end position="544"/>
    </location>
</feature>
<evidence type="ECO:0000256" key="5">
    <source>
        <dbReference type="ARBA" id="ARBA00012865"/>
    </source>
</evidence>
<evidence type="ECO:0000256" key="7">
    <source>
        <dbReference type="ARBA" id="ARBA00022801"/>
    </source>
</evidence>
<dbReference type="KEGG" id="fcz:IMF26_10665"/>
<evidence type="ECO:0000256" key="9">
    <source>
        <dbReference type="ARBA" id="ARBA00023251"/>
    </source>
</evidence>
<dbReference type="Gene3D" id="3.90.1310.10">
    <property type="entry name" value="Penicillin-binding protein 2a (Domain 2)"/>
    <property type="match status" value="1"/>
</dbReference>
<evidence type="ECO:0000256" key="1">
    <source>
        <dbReference type="ARBA" id="ARBA00001526"/>
    </source>
</evidence>
<accession>A0AAT9LCD8</accession>
<dbReference type="GO" id="GO:0008800">
    <property type="term" value="F:beta-lactamase activity"/>
    <property type="evidence" value="ECO:0007669"/>
    <property type="project" value="UniProtKB-EC"/>
</dbReference>
<evidence type="ECO:0000256" key="6">
    <source>
        <dbReference type="ARBA" id="ARBA00022729"/>
    </source>
</evidence>
<dbReference type="Pfam" id="PF03717">
    <property type="entry name" value="PBP_dimer"/>
    <property type="match status" value="1"/>
</dbReference>
<dbReference type="AlphaFoldDB" id="A0AAT9LCD8"/>
<gene>
    <name evidence="13" type="ORF">IMF26_10665</name>
</gene>
<dbReference type="InterPro" id="IPR012338">
    <property type="entry name" value="Beta-lactam/transpept-like"/>
</dbReference>
<dbReference type="GO" id="GO:0005886">
    <property type="term" value="C:plasma membrane"/>
    <property type="evidence" value="ECO:0007669"/>
    <property type="project" value="TreeGrafter"/>
</dbReference>
<dbReference type="Gene3D" id="3.40.710.10">
    <property type="entry name" value="DD-peptidase/beta-lactamase superfamily"/>
    <property type="match status" value="1"/>
</dbReference>
<sequence>MTQGWDNSTAARRLRELIACFGTVFAFFLGMFIRYQLLGPLEENAFAESAFLQRQKGVPVSLARGYILDRHGTPLHCPYWDSALALFPEKVEDPESLRSWLNGLFGGKLDNLELAGARENGPFKVARELSPELIDEILKNPKPGLLVIPEEVRYGPGSLARHVVGHVRPNAYLNPDDNVGEGGLEKQYQGVLAGTVPAWAGTLVGGDGSELPGTGLRIAASPKPPADLYTTLDVDIQHAVEKVLDERRIRKGAVVVLDVRTGEILAMASRPQFDQNHPEKSFNTQDAPFVNRAISAFVPGSVWKPVVLALALEKGYVGERETFLCQGKIKVGPTEIKCGHQPGGHGILSVEEALAQSCNSAFIQIALRVNPHELVDYARKCGFGEKTRIPLPEEMRGVLPDPSMMLLGDVANYAIGQGYLTVTPLQVASFFRAIVSGGKWIRPTLILGEKTEEREIFSEKTARVLENALLAATRHGTGQEAWVAGYGSAGKTGTAETGLPSGKTHAWFCGWAPILVPRYVVSVFVEEGGDGPGVAAPIFREILEEILSPDRF</sequence>
<comment type="similarity">
    <text evidence="4">Belongs to the class-D beta-lactamase family.</text>
</comment>
<comment type="catalytic activity">
    <reaction evidence="1">
        <text>a beta-lactam + H2O = a substituted beta-amino acid</text>
        <dbReference type="Rhea" id="RHEA:20401"/>
        <dbReference type="ChEBI" id="CHEBI:15377"/>
        <dbReference type="ChEBI" id="CHEBI:35627"/>
        <dbReference type="ChEBI" id="CHEBI:140347"/>
        <dbReference type="EC" id="3.5.2.6"/>
    </reaction>
</comment>
<keyword evidence="6" id="KW-0732">Signal</keyword>
<dbReference type="InterPro" id="IPR050515">
    <property type="entry name" value="Beta-lactam/transpept"/>
</dbReference>
<dbReference type="EC" id="3.5.2.6" evidence="5"/>
<evidence type="ECO:0000313" key="13">
    <source>
        <dbReference type="EMBL" id="QUL98453.1"/>
    </source>
</evidence>
<dbReference type="Pfam" id="PF00905">
    <property type="entry name" value="Transpeptidase"/>
    <property type="match status" value="1"/>
</dbReference>
<keyword evidence="9" id="KW-0046">Antibiotic resistance</keyword>
<evidence type="ECO:0000256" key="4">
    <source>
        <dbReference type="ARBA" id="ARBA00007898"/>
    </source>
</evidence>
<dbReference type="SUPFAM" id="SSF56519">
    <property type="entry name" value="Penicillin binding protein dimerisation domain"/>
    <property type="match status" value="1"/>
</dbReference>
<dbReference type="EMBL" id="CP062796">
    <property type="protein sequence ID" value="QUL98453.1"/>
    <property type="molecule type" value="Genomic_DNA"/>
</dbReference>
<keyword evidence="10" id="KW-0812">Transmembrane</keyword>
<keyword evidence="7" id="KW-0378">Hydrolase</keyword>
<evidence type="ECO:0000259" key="12">
    <source>
        <dbReference type="Pfam" id="PF03717"/>
    </source>
</evidence>
<evidence type="ECO:0000259" key="11">
    <source>
        <dbReference type="Pfam" id="PF00905"/>
    </source>
</evidence>
<dbReference type="InterPro" id="IPR036138">
    <property type="entry name" value="PBP_dimer_sf"/>
</dbReference>
<dbReference type="SUPFAM" id="SSF56601">
    <property type="entry name" value="beta-lactamase/transpeptidase-like"/>
    <property type="match status" value="1"/>
</dbReference>
<organism evidence="13">
    <name type="scientific">Candidatus Fermentithermobacillus carboniphilus</name>
    <dbReference type="NCBI Taxonomy" id="3085328"/>
    <lineage>
        <taxon>Bacteria</taxon>
        <taxon>Bacillati</taxon>
        <taxon>Bacillota</taxon>
        <taxon>Candidatus Fermentithermobacillia</taxon>
        <taxon>Candidatus Fermentithermobacillales</taxon>
        <taxon>Candidatus Fermentithermobacillaceae</taxon>
        <taxon>Candidatus Fermentithermobacillus</taxon>
    </lineage>
</organism>
<evidence type="ECO:0000256" key="2">
    <source>
        <dbReference type="ARBA" id="ARBA00004370"/>
    </source>
</evidence>
<name>A0AAT9LCD8_9FIRM</name>
<keyword evidence="8 10" id="KW-0472">Membrane</keyword>
<feature type="transmembrane region" description="Helical" evidence="10">
    <location>
        <begin position="17"/>
        <end position="37"/>
    </location>
</feature>
<proteinExistence type="inferred from homology"/>
<comment type="similarity">
    <text evidence="3">Belongs to the transpeptidase family.</text>
</comment>
<evidence type="ECO:0000256" key="8">
    <source>
        <dbReference type="ARBA" id="ARBA00023136"/>
    </source>
</evidence>
<keyword evidence="10" id="KW-1133">Transmembrane helix</keyword>